<dbReference type="Proteomes" id="UP000503440">
    <property type="component" value="Chromosome"/>
</dbReference>
<evidence type="ECO:0000313" key="2">
    <source>
        <dbReference type="EMBL" id="QIC71565.1"/>
    </source>
</evidence>
<keyword evidence="1" id="KW-0472">Membrane</keyword>
<keyword evidence="1" id="KW-1133">Transmembrane helix</keyword>
<gene>
    <name evidence="2" type="ORF">FSC09_14770</name>
</gene>
<evidence type="ECO:0000256" key="1">
    <source>
        <dbReference type="SAM" id="Phobius"/>
    </source>
</evidence>
<organism evidence="2 3">
    <name type="scientific">Acinetobacter indicus</name>
    <dbReference type="NCBI Taxonomy" id="756892"/>
    <lineage>
        <taxon>Bacteria</taxon>
        <taxon>Pseudomonadati</taxon>
        <taxon>Pseudomonadota</taxon>
        <taxon>Gammaproteobacteria</taxon>
        <taxon>Moraxellales</taxon>
        <taxon>Moraxellaceae</taxon>
        <taxon>Acinetobacter</taxon>
    </lineage>
</organism>
<evidence type="ECO:0000313" key="3">
    <source>
        <dbReference type="Proteomes" id="UP000503440"/>
    </source>
</evidence>
<dbReference type="AlphaFoldDB" id="A0A6C0Y761"/>
<reference evidence="2 3" key="1">
    <citation type="submission" date="2019-09" db="EMBL/GenBank/DDBJ databases">
        <title>Non-baumannii Acinetobacter spp. carrying blaNDM-1 isolated in China.</title>
        <authorList>
            <person name="Cui C."/>
            <person name="Chen C."/>
            <person name="Sun J."/>
            <person name="Liu Y."/>
        </authorList>
    </citation>
    <scope>NUCLEOTIDE SEQUENCE [LARGE SCALE GENOMIC DNA]</scope>
    <source>
        <strain evidence="2 3">B18</strain>
    </source>
</reference>
<feature type="transmembrane region" description="Helical" evidence="1">
    <location>
        <begin position="23"/>
        <end position="47"/>
    </location>
</feature>
<name>A0A6C0Y761_9GAMM</name>
<sequence length="80" mass="9612">MKTAVPQRAAFFMPEIRARLRSFFASCHWSAGSTTGLIASVQIFYNYKWLKNKHKYRASEKIKNEFKRRFYFEFKSEYAV</sequence>
<accession>A0A6C0Y761</accession>
<dbReference type="RefSeq" id="WP_163146283.1">
    <property type="nucleotide sequence ID" value="NZ_CP044455.1"/>
</dbReference>
<protein>
    <submittedName>
        <fullName evidence="2">Uncharacterized protein</fullName>
    </submittedName>
</protein>
<keyword evidence="1" id="KW-0812">Transmembrane</keyword>
<dbReference type="EMBL" id="CP044455">
    <property type="protein sequence ID" value="QIC71565.1"/>
    <property type="molecule type" value="Genomic_DNA"/>
</dbReference>
<proteinExistence type="predicted"/>